<dbReference type="Pfam" id="PF01478">
    <property type="entry name" value="Peptidase_A24"/>
    <property type="match status" value="1"/>
</dbReference>
<evidence type="ECO:0000313" key="3">
    <source>
        <dbReference type="EMBL" id="MBB5185434.1"/>
    </source>
</evidence>
<dbReference type="RefSeq" id="WP_183376378.1">
    <property type="nucleotide sequence ID" value="NZ_CALVCN010000003.1"/>
</dbReference>
<keyword evidence="1" id="KW-0812">Transmembrane</keyword>
<dbReference type="GO" id="GO:0004190">
    <property type="term" value="F:aspartic-type endopeptidase activity"/>
    <property type="evidence" value="ECO:0007669"/>
    <property type="project" value="InterPro"/>
</dbReference>
<evidence type="ECO:0000259" key="2">
    <source>
        <dbReference type="Pfam" id="PF01478"/>
    </source>
</evidence>
<comment type="caution">
    <text evidence="3">The sequence shown here is derived from an EMBL/GenBank/DDBJ whole genome shotgun (WGS) entry which is preliminary data.</text>
</comment>
<dbReference type="EMBL" id="JACHHD010000015">
    <property type="protein sequence ID" value="MBB5185434.1"/>
    <property type="molecule type" value="Genomic_DNA"/>
</dbReference>
<name>A0A7W8D3S6_9FIRM</name>
<dbReference type="Gene3D" id="1.20.120.1220">
    <property type="match status" value="1"/>
</dbReference>
<dbReference type="GO" id="GO:0016020">
    <property type="term" value="C:membrane"/>
    <property type="evidence" value="ECO:0007669"/>
    <property type="project" value="InterPro"/>
</dbReference>
<feature type="transmembrane region" description="Helical" evidence="1">
    <location>
        <begin position="160"/>
        <end position="186"/>
    </location>
</feature>
<dbReference type="Proteomes" id="UP000521313">
    <property type="component" value="Unassembled WGS sequence"/>
</dbReference>
<protein>
    <recommendedName>
        <fullName evidence="2">Prepilin type IV endopeptidase peptidase domain-containing protein</fullName>
    </recommendedName>
</protein>
<organism evidence="3 4">
    <name type="scientific">Faecalicoccus acidiformans</name>
    <dbReference type="NCBI Taxonomy" id="915173"/>
    <lineage>
        <taxon>Bacteria</taxon>
        <taxon>Bacillati</taxon>
        <taxon>Bacillota</taxon>
        <taxon>Erysipelotrichia</taxon>
        <taxon>Erysipelotrichales</taxon>
        <taxon>Erysipelotrichaceae</taxon>
        <taxon>Faecalicoccus</taxon>
    </lineage>
</organism>
<proteinExistence type="predicted"/>
<evidence type="ECO:0000313" key="4">
    <source>
        <dbReference type="Proteomes" id="UP000521313"/>
    </source>
</evidence>
<accession>A0A7W8D3S6</accession>
<feature type="domain" description="Prepilin type IV endopeptidase peptidase" evidence="2">
    <location>
        <begin position="54"/>
        <end position="153"/>
    </location>
</feature>
<gene>
    <name evidence="3" type="ORF">HNQ43_001491</name>
</gene>
<sequence length="190" mass="21809">MEIFFIGLSFLGILLFERYGLKTELPWMGKLCFLCGQIITIRSLPQESMTEGMVLLIYIYCLFWQDLKTYYISKKWIVPSLFLILYLGFPQNWLSSVSGALLYGLPSFAMHRFKPEWIGLADVVYFFYFGALLGLERMIVACLIAIGIGFFWMLGMKKTILPFCSCLSIGVWIAYLKGYTILISFADLLG</sequence>
<dbReference type="InterPro" id="IPR000045">
    <property type="entry name" value="Prepilin_IV_endopep_pep"/>
</dbReference>
<reference evidence="3 4" key="1">
    <citation type="submission" date="2020-08" db="EMBL/GenBank/DDBJ databases">
        <title>Genomic Encyclopedia of Type Strains, Phase IV (KMG-IV): sequencing the most valuable type-strain genomes for metagenomic binning, comparative biology and taxonomic classification.</title>
        <authorList>
            <person name="Goeker M."/>
        </authorList>
    </citation>
    <scope>NUCLEOTIDE SEQUENCE [LARGE SCALE GENOMIC DNA]</scope>
    <source>
        <strain evidence="3 4">DSM 26963</strain>
    </source>
</reference>
<keyword evidence="1" id="KW-0472">Membrane</keyword>
<feature type="transmembrane region" description="Helical" evidence="1">
    <location>
        <begin position="83"/>
        <end position="105"/>
    </location>
</feature>
<dbReference type="AlphaFoldDB" id="A0A7W8D3S6"/>
<keyword evidence="1" id="KW-1133">Transmembrane helix</keyword>
<feature type="transmembrane region" description="Helical" evidence="1">
    <location>
        <begin position="125"/>
        <end position="153"/>
    </location>
</feature>
<evidence type="ECO:0000256" key="1">
    <source>
        <dbReference type="SAM" id="Phobius"/>
    </source>
</evidence>